<dbReference type="GO" id="GO:0070573">
    <property type="term" value="F:metallodipeptidase activity"/>
    <property type="evidence" value="ECO:0007669"/>
    <property type="project" value="InterPro"/>
</dbReference>
<name>A0A9P6WIQ6_9ASCO</name>
<dbReference type="GO" id="GO:0046872">
    <property type="term" value="F:metal ion binding"/>
    <property type="evidence" value="ECO:0007669"/>
    <property type="project" value="UniProtKB-UniRule"/>
</dbReference>
<gene>
    <name evidence="2" type="ORF">C6P40_003913</name>
</gene>
<dbReference type="Proteomes" id="UP000697127">
    <property type="component" value="Unassembled WGS sequence"/>
</dbReference>
<dbReference type="PANTHER" id="PTHR10443:SF12">
    <property type="entry name" value="DIPEPTIDASE"/>
    <property type="match status" value="1"/>
</dbReference>
<dbReference type="PROSITE" id="PS51365">
    <property type="entry name" value="RENAL_DIPEPTIDASE_2"/>
    <property type="match status" value="1"/>
</dbReference>
<evidence type="ECO:0000313" key="2">
    <source>
        <dbReference type="EMBL" id="KAG0686513.1"/>
    </source>
</evidence>
<sequence length="431" mass="49201">MLDEEYMQKFRVLNKKIPVVDTHNDLPYSIRSQLHYELHSEHTEFDFDKELTCHTDLGRMREGGLGIQFFSCYIEGKGPDELYTDFNAPNSIVRDTLEQIDIVRRLVDEYSHKMHFVRTADEALANYIDSKNDKISITLGVEGLHQVDLSLAVVRQYFDLGVRYITLTHNCDNPFATAASSVILGKEDKGLTDYGIDCIKEMNRLGMMVDLSHVSYKTMVDVLEVTQAPVIFSHSSAYALTHHERNVRDDVLKMVKENYGVVCVNFCPSFISKKGEEEATIDDAVNHVKHIVDVIGWDHVGIGSDFEGIPEGPKGLEDVSKYPDLITKLWKLTNATEDDISKFMGLNVLRVWKKCEEVSKNLSSKMLPIETNWAKRIWEFPDYITEEKEIYPGSLKLHEKNNVLTSSSKLTLKSNYGDEEIDAEEIDAEEN</sequence>
<keyword evidence="1" id="KW-0378">Hydrolase</keyword>
<dbReference type="SUPFAM" id="SSF51556">
    <property type="entry name" value="Metallo-dependent hydrolases"/>
    <property type="match status" value="1"/>
</dbReference>
<reference evidence="2" key="1">
    <citation type="submission" date="2020-11" db="EMBL/GenBank/DDBJ databases">
        <title>Kefir isolates.</title>
        <authorList>
            <person name="Marcisauskas S."/>
            <person name="Kim Y."/>
            <person name="Blasche S."/>
        </authorList>
    </citation>
    <scope>NUCLEOTIDE SEQUENCE</scope>
    <source>
        <strain evidence="2">Olga-1</strain>
    </source>
</reference>
<keyword evidence="1" id="KW-0482">Metalloprotease</keyword>
<comment type="similarity">
    <text evidence="1">Belongs to the metallo-dependent hydrolases superfamily. Peptidase M19 family.</text>
</comment>
<keyword evidence="1" id="KW-0224">Dipeptidase</keyword>
<organism evidence="2 3">
    <name type="scientific">Pichia californica</name>
    <dbReference type="NCBI Taxonomy" id="460514"/>
    <lineage>
        <taxon>Eukaryota</taxon>
        <taxon>Fungi</taxon>
        <taxon>Dikarya</taxon>
        <taxon>Ascomycota</taxon>
        <taxon>Saccharomycotina</taxon>
        <taxon>Pichiomycetes</taxon>
        <taxon>Pichiales</taxon>
        <taxon>Pichiaceae</taxon>
        <taxon>Pichia</taxon>
    </lineage>
</organism>
<comment type="caution">
    <text evidence="2">The sequence shown here is derived from an EMBL/GenBank/DDBJ whole genome shotgun (WGS) entry which is preliminary data.</text>
</comment>
<comment type="cofactor">
    <cofactor evidence="1">
        <name>Zn(2+)</name>
        <dbReference type="ChEBI" id="CHEBI:29105"/>
    </cofactor>
</comment>
<comment type="catalytic activity">
    <reaction evidence="1">
        <text>an L-aminoacyl-L-amino acid + H2O = 2 an L-alpha-amino acid</text>
        <dbReference type="Rhea" id="RHEA:48940"/>
        <dbReference type="ChEBI" id="CHEBI:15377"/>
        <dbReference type="ChEBI" id="CHEBI:59869"/>
        <dbReference type="ChEBI" id="CHEBI:77460"/>
        <dbReference type="EC" id="3.4.13.19"/>
    </reaction>
</comment>
<dbReference type="InterPro" id="IPR008257">
    <property type="entry name" value="Pept_M19"/>
</dbReference>
<dbReference type="AlphaFoldDB" id="A0A9P6WIQ6"/>
<dbReference type="Gene3D" id="3.20.20.140">
    <property type="entry name" value="Metal-dependent hydrolases"/>
    <property type="match status" value="1"/>
</dbReference>
<dbReference type="EC" id="3.4.13.19" evidence="1"/>
<dbReference type="EMBL" id="PUHW01000471">
    <property type="protein sequence ID" value="KAG0686513.1"/>
    <property type="molecule type" value="Genomic_DNA"/>
</dbReference>
<dbReference type="InterPro" id="IPR032466">
    <property type="entry name" value="Metal_Hydrolase"/>
</dbReference>
<keyword evidence="1" id="KW-0645">Protease</keyword>
<dbReference type="CDD" id="cd01301">
    <property type="entry name" value="rDP_like"/>
    <property type="match status" value="1"/>
</dbReference>
<dbReference type="OrthoDB" id="445695at2759"/>
<dbReference type="PANTHER" id="PTHR10443">
    <property type="entry name" value="MICROSOMAL DIPEPTIDASE"/>
    <property type="match status" value="1"/>
</dbReference>
<dbReference type="Pfam" id="PF01244">
    <property type="entry name" value="Peptidase_M19"/>
    <property type="match status" value="1"/>
</dbReference>
<keyword evidence="1" id="KW-0479">Metal-binding</keyword>
<keyword evidence="3" id="KW-1185">Reference proteome</keyword>
<proteinExistence type="inferred from homology"/>
<evidence type="ECO:0000313" key="3">
    <source>
        <dbReference type="Proteomes" id="UP000697127"/>
    </source>
</evidence>
<dbReference type="GO" id="GO:0006508">
    <property type="term" value="P:proteolysis"/>
    <property type="evidence" value="ECO:0007669"/>
    <property type="project" value="UniProtKB-KW"/>
</dbReference>
<keyword evidence="1" id="KW-0862">Zinc</keyword>
<evidence type="ECO:0000256" key="1">
    <source>
        <dbReference type="RuleBase" id="RU341113"/>
    </source>
</evidence>
<protein>
    <recommendedName>
        <fullName evidence="1">Dipeptidase</fullName>
        <ecNumber evidence="1">3.4.13.19</ecNumber>
    </recommendedName>
</protein>
<accession>A0A9P6WIQ6</accession>